<evidence type="ECO:0000256" key="1">
    <source>
        <dbReference type="ARBA" id="ARBA00022723"/>
    </source>
</evidence>
<dbReference type="Gene3D" id="3.30.40.10">
    <property type="entry name" value="Zinc/RING finger domain, C3HC4 (zinc finger)"/>
    <property type="match status" value="1"/>
</dbReference>
<name>A0A8C7T9U9_ONCMY</name>
<proteinExistence type="predicted"/>
<dbReference type="InterPro" id="IPR013083">
    <property type="entry name" value="Znf_RING/FYVE/PHD"/>
</dbReference>
<evidence type="ECO:0000259" key="4">
    <source>
        <dbReference type="Pfam" id="PF00097"/>
    </source>
</evidence>
<dbReference type="Proteomes" id="UP000694395">
    <property type="component" value="Chromosome 20"/>
</dbReference>
<keyword evidence="3" id="KW-0862">Zinc</keyword>
<reference evidence="5" key="3">
    <citation type="submission" date="2025-09" db="UniProtKB">
        <authorList>
            <consortium name="Ensembl"/>
        </authorList>
    </citation>
    <scope>IDENTIFICATION</scope>
</reference>
<protein>
    <recommendedName>
        <fullName evidence="4">Zinc finger C3HC4 RING-type domain-containing protein</fullName>
    </recommendedName>
</protein>
<accession>A0A8C7T9U9</accession>
<dbReference type="InterPro" id="IPR018957">
    <property type="entry name" value="Znf_C3HC4_RING-type"/>
</dbReference>
<evidence type="ECO:0000313" key="5">
    <source>
        <dbReference type="Ensembl" id="ENSOMYP00000075660.2"/>
    </source>
</evidence>
<dbReference type="SUPFAM" id="SSF57850">
    <property type="entry name" value="RING/U-box"/>
    <property type="match status" value="1"/>
</dbReference>
<keyword evidence="1" id="KW-0479">Metal-binding</keyword>
<dbReference type="Ensembl" id="ENSOMYT00000082354.2">
    <property type="protein sequence ID" value="ENSOMYP00000075660.2"/>
    <property type="gene ID" value="ENSOMYG00000034977.2"/>
</dbReference>
<reference evidence="5" key="1">
    <citation type="submission" date="2020-07" db="EMBL/GenBank/DDBJ databases">
        <title>A long reads based de novo assembly of the rainbow trout Arlee double haploid line genome.</title>
        <authorList>
            <person name="Gao G."/>
            <person name="Palti Y."/>
        </authorList>
    </citation>
    <scope>NUCLEOTIDE SEQUENCE [LARGE SCALE GENOMIC DNA]</scope>
</reference>
<evidence type="ECO:0000256" key="2">
    <source>
        <dbReference type="ARBA" id="ARBA00022771"/>
    </source>
</evidence>
<organism evidence="5 6">
    <name type="scientific">Oncorhynchus mykiss</name>
    <name type="common">Rainbow trout</name>
    <name type="synonym">Salmo gairdneri</name>
    <dbReference type="NCBI Taxonomy" id="8022"/>
    <lineage>
        <taxon>Eukaryota</taxon>
        <taxon>Metazoa</taxon>
        <taxon>Chordata</taxon>
        <taxon>Craniata</taxon>
        <taxon>Vertebrata</taxon>
        <taxon>Euteleostomi</taxon>
        <taxon>Actinopterygii</taxon>
        <taxon>Neopterygii</taxon>
        <taxon>Teleostei</taxon>
        <taxon>Protacanthopterygii</taxon>
        <taxon>Salmoniformes</taxon>
        <taxon>Salmonidae</taxon>
        <taxon>Salmoninae</taxon>
        <taxon>Oncorhynchus</taxon>
    </lineage>
</organism>
<dbReference type="GeneTree" id="ENSGT01000000221588"/>
<keyword evidence="2" id="KW-0863">Zinc-finger</keyword>
<sequence length="91" mass="10900">CWGGFDSSYYDLLCTICRSVLRCPVRVAWNHFFCKICILQWLRRQETRPYCRKPIRSSFMFVMYKLRKTISHLGIKVSHDSLMLLNVSFTK</sequence>
<feature type="domain" description="Zinc finger C3HC4 RING-type" evidence="4">
    <location>
        <begin position="14"/>
        <end position="51"/>
    </location>
</feature>
<dbReference type="AlphaFoldDB" id="A0A8C7T9U9"/>
<dbReference type="GO" id="GO:0008270">
    <property type="term" value="F:zinc ion binding"/>
    <property type="evidence" value="ECO:0007669"/>
    <property type="project" value="UniProtKB-KW"/>
</dbReference>
<evidence type="ECO:0000256" key="3">
    <source>
        <dbReference type="ARBA" id="ARBA00022833"/>
    </source>
</evidence>
<dbReference type="Pfam" id="PF00097">
    <property type="entry name" value="zf-C3HC4"/>
    <property type="match status" value="1"/>
</dbReference>
<reference evidence="5" key="2">
    <citation type="submission" date="2025-08" db="UniProtKB">
        <authorList>
            <consortium name="Ensembl"/>
        </authorList>
    </citation>
    <scope>IDENTIFICATION</scope>
</reference>
<evidence type="ECO:0000313" key="6">
    <source>
        <dbReference type="Proteomes" id="UP000694395"/>
    </source>
</evidence>
<keyword evidence="6" id="KW-1185">Reference proteome</keyword>